<dbReference type="HOGENOM" id="CLU_033058_3_1_0"/>
<sequence length="460" mass="54286">MYNTLNFDENFSKLGGRIMEKTLLSQDKNVKKYLIKFSKDEIEKIEDQIVREINQHYTFEGFRKGKVPKQVIKLRLGPDFNNMLLEEAEHELDHKIREEENLLFPIIVESKAQDEEHIEFEVLLHTYPEITKTEFENITVKIPESKEVVEDFVQRRLNDLLESNAILDPKEEPIQYGDYVRINYDLVDENGEIIKSNEEEEIVVRENDERELVKNLLGKKSGNEFELEKEDQGKKLVQKVRIAQAYTRRLPELNDNFAKELNIEVETLNDLKEMLKKEGEEAVKNWQDEFVINYILSELPNYVDIDISEESINYYIDSTINDLKSKDKYEENLKKFENDENKLREEIKKSALNWIKEMVVIEKISLENNIKVGNEELSQEIKNFSTMYGLPFSRAQEIISSNPELSNEILWNKLREKVAQFIKEKVQIVEISKEEFEGENVTPNEEQKEEVITDDEASEE</sequence>
<evidence type="ECO:0000256" key="3">
    <source>
        <dbReference type="ARBA" id="ARBA00013194"/>
    </source>
</evidence>
<dbReference type="Pfam" id="PF05698">
    <property type="entry name" value="Trigger_C"/>
    <property type="match status" value="1"/>
</dbReference>
<dbReference type="Pfam" id="PF05697">
    <property type="entry name" value="Trigger_N"/>
    <property type="match status" value="1"/>
</dbReference>
<dbReference type="GO" id="GO:0003677">
    <property type="term" value="F:DNA binding"/>
    <property type="evidence" value="ECO:0007669"/>
    <property type="project" value="InterPro"/>
</dbReference>
<keyword evidence="6 10" id="KW-0697">Rotamase</keyword>
<reference evidence="15" key="1">
    <citation type="submission" date="2007-11" db="EMBL/GenBank/DDBJ databases">
        <title>Complete sequence of Petroga mobilis SJ95.</title>
        <authorList>
            <consortium name="US DOE Joint Genome Institute"/>
            <person name="Copeland A."/>
            <person name="Lucas S."/>
            <person name="Lapidus A."/>
            <person name="Barry K."/>
            <person name="Glavina del Rio T."/>
            <person name="Dalin E."/>
            <person name="Tice H."/>
            <person name="Pitluck S."/>
            <person name="Meincke L."/>
            <person name="Brettin T."/>
            <person name="Bruce D."/>
            <person name="Detter J.C."/>
            <person name="Han C."/>
            <person name="Kuske C.R."/>
            <person name="Schmutz J."/>
            <person name="Larimer F."/>
            <person name="Land M."/>
            <person name="Hauser L."/>
            <person name="Kyrpides N."/>
            <person name="Mikhailova N."/>
            <person name="Noll K."/>
            <person name="Richardson P."/>
        </authorList>
    </citation>
    <scope>NUCLEOTIDE SEQUENCE [LARGE SCALE GENOMIC DNA]</scope>
    <source>
        <strain evidence="15">SJ95</strain>
    </source>
</reference>
<dbReference type="HAMAP" id="MF_00303">
    <property type="entry name" value="Trigger_factor_Tig"/>
    <property type="match status" value="1"/>
</dbReference>
<keyword evidence="10" id="KW-0131">Cell cycle</keyword>
<evidence type="ECO:0000259" key="14">
    <source>
        <dbReference type="Pfam" id="PF05698"/>
    </source>
</evidence>
<accession>A9BIB0</accession>
<dbReference type="SUPFAM" id="SSF54534">
    <property type="entry name" value="FKBP-like"/>
    <property type="match status" value="1"/>
</dbReference>
<name>A9BIB0_PETMO</name>
<comment type="similarity">
    <text evidence="2 10">Belongs to the FKBP-type PPIase family. Tig subfamily.</text>
</comment>
<evidence type="ECO:0000256" key="1">
    <source>
        <dbReference type="ARBA" id="ARBA00000971"/>
    </source>
</evidence>
<feature type="region of interest" description="Disordered" evidence="12">
    <location>
        <begin position="436"/>
        <end position="460"/>
    </location>
</feature>
<dbReference type="EC" id="5.2.1.8" evidence="3 10"/>
<protein>
    <recommendedName>
        <fullName evidence="4 10">Trigger factor</fullName>
        <shortName evidence="10">TF</shortName>
        <ecNumber evidence="3 10">5.2.1.8</ecNumber>
    </recommendedName>
    <alternativeName>
        <fullName evidence="9 10">PPIase</fullName>
    </alternativeName>
</protein>
<dbReference type="NCBIfam" id="TIGR00115">
    <property type="entry name" value="tig"/>
    <property type="match status" value="1"/>
</dbReference>
<dbReference type="GO" id="GO:0015031">
    <property type="term" value="P:protein transport"/>
    <property type="evidence" value="ECO:0007669"/>
    <property type="project" value="UniProtKB-UniRule"/>
</dbReference>
<evidence type="ECO:0000313" key="15">
    <source>
        <dbReference type="EMBL" id="ABX32401.1"/>
    </source>
</evidence>
<dbReference type="GO" id="GO:0006457">
    <property type="term" value="P:protein folding"/>
    <property type="evidence" value="ECO:0007669"/>
    <property type="project" value="UniProtKB-UniRule"/>
</dbReference>
<dbReference type="SUPFAM" id="SSF102735">
    <property type="entry name" value="Trigger factor ribosome-binding domain"/>
    <property type="match status" value="1"/>
</dbReference>
<evidence type="ECO:0000256" key="4">
    <source>
        <dbReference type="ARBA" id="ARBA00016902"/>
    </source>
</evidence>
<comment type="function">
    <text evidence="10">Involved in protein export. Acts as a chaperone by maintaining the newly synthesized protein in an open conformation. Functions as a peptidyl-prolyl cis-trans isomerase.</text>
</comment>
<comment type="catalytic activity">
    <reaction evidence="1 10">
        <text>[protein]-peptidylproline (omega=180) = [protein]-peptidylproline (omega=0)</text>
        <dbReference type="Rhea" id="RHEA:16237"/>
        <dbReference type="Rhea" id="RHEA-COMP:10747"/>
        <dbReference type="Rhea" id="RHEA-COMP:10748"/>
        <dbReference type="ChEBI" id="CHEBI:83833"/>
        <dbReference type="ChEBI" id="CHEBI:83834"/>
        <dbReference type="EC" id="5.2.1.8"/>
    </reaction>
</comment>
<keyword evidence="11" id="KW-0175">Coiled coil</keyword>
<proteinExistence type="inferred from homology"/>
<dbReference type="Proteomes" id="UP000000789">
    <property type="component" value="Chromosome"/>
</dbReference>
<dbReference type="SUPFAM" id="SSF109998">
    <property type="entry name" value="Triger factor/SurA peptide-binding domain-like"/>
    <property type="match status" value="1"/>
</dbReference>
<evidence type="ECO:0000256" key="12">
    <source>
        <dbReference type="SAM" id="MobiDB-lite"/>
    </source>
</evidence>
<evidence type="ECO:0000256" key="8">
    <source>
        <dbReference type="ARBA" id="ARBA00023235"/>
    </source>
</evidence>
<evidence type="ECO:0000256" key="11">
    <source>
        <dbReference type="SAM" id="Coils"/>
    </source>
</evidence>
<keyword evidence="10" id="KW-0132">Cell division</keyword>
<dbReference type="EMBL" id="CP000879">
    <property type="protein sequence ID" value="ABX32401.1"/>
    <property type="molecule type" value="Genomic_DNA"/>
</dbReference>
<dbReference type="Gene3D" id="1.10.3120.10">
    <property type="entry name" value="Trigger factor, C-terminal domain"/>
    <property type="match status" value="1"/>
</dbReference>
<dbReference type="Gene3D" id="3.10.50.30">
    <property type="entry name" value="Transcription elongation factor, GreA/GreB, C-terminal domain"/>
    <property type="match status" value="1"/>
</dbReference>
<keyword evidence="5 10" id="KW-0963">Cytoplasm</keyword>
<feature type="domain" description="Trigger factor C-terminal" evidence="14">
    <location>
        <begin position="267"/>
        <end position="424"/>
    </location>
</feature>
<gene>
    <name evidence="10" type="primary">tig</name>
    <name evidence="15" type="ordered locus">Pmob_1708</name>
</gene>
<dbReference type="InterPro" id="IPR036953">
    <property type="entry name" value="GreA/GreB_C_sf"/>
</dbReference>
<dbReference type="GO" id="GO:0051301">
    <property type="term" value="P:cell division"/>
    <property type="evidence" value="ECO:0007669"/>
    <property type="project" value="UniProtKB-KW"/>
</dbReference>
<dbReference type="GO" id="GO:0032784">
    <property type="term" value="P:regulation of DNA-templated transcription elongation"/>
    <property type="evidence" value="ECO:0007669"/>
    <property type="project" value="InterPro"/>
</dbReference>
<feature type="coiled-coil region" evidence="11">
    <location>
        <begin position="258"/>
        <end position="285"/>
    </location>
</feature>
<keyword evidence="7 10" id="KW-0143">Chaperone</keyword>
<dbReference type="InterPro" id="IPR036611">
    <property type="entry name" value="Trigger_fac_ribosome-bd_sf"/>
</dbReference>
<dbReference type="GO" id="GO:0005737">
    <property type="term" value="C:cytoplasm"/>
    <property type="evidence" value="ECO:0007669"/>
    <property type="project" value="UniProtKB-SubCell"/>
</dbReference>
<evidence type="ECO:0000256" key="6">
    <source>
        <dbReference type="ARBA" id="ARBA00023110"/>
    </source>
</evidence>
<evidence type="ECO:0000259" key="13">
    <source>
        <dbReference type="Pfam" id="PF05697"/>
    </source>
</evidence>
<dbReference type="AlphaFoldDB" id="A9BIB0"/>
<dbReference type="InterPro" id="IPR008881">
    <property type="entry name" value="Trigger_fac_ribosome-bd_bac"/>
</dbReference>
<comment type="subcellular location">
    <subcellularLocation>
        <location evidence="10">Cytoplasm</location>
    </subcellularLocation>
    <text evidence="10">About half TF is bound to the ribosome near the polypeptide exit tunnel while the other half is free in the cytoplasm.</text>
</comment>
<evidence type="ECO:0000256" key="10">
    <source>
        <dbReference type="HAMAP-Rule" id="MF_00303"/>
    </source>
</evidence>
<dbReference type="STRING" id="403833.Pmob_1708"/>
<dbReference type="Gene3D" id="3.30.70.1050">
    <property type="entry name" value="Trigger factor ribosome-binding domain"/>
    <property type="match status" value="1"/>
</dbReference>
<feature type="coiled-coil region" evidence="11">
    <location>
        <begin position="326"/>
        <end position="353"/>
    </location>
</feature>
<keyword evidence="16" id="KW-1185">Reference proteome</keyword>
<dbReference type="KEGG" id="pmo:Pmob_1708"/>
<evidence type="ECO:0000256" key="2">
    <source>
        <dbReference type="ARBA" id="ARBA00005464"/>
    </source>
</evidence>
<evidence type="ECO:0000256" key="7">
    <source>
        <dbReference type="ARBA" id="ARBA00023186"/>
    </source>
</evidence>
<evidence type="ECO:0000313" key="16">
    <source>
        <dbReference type="Proteomes" id="UP000000789"/>
    </source>
</evidence>
<dbReference type="eggNOG" id="COG0544">
    <property type="taxonomic scope" value="Bacteria"/>
</dbReference>
<dbReference type="InterPro" id="IPR005215">
    <property type="entry name" value="Trig_fac"/>
</dbReference>
<dbReference type="GO" id="GO:0003755">
    <property type="term" value="F:peptidyl-prolyl cis-trans isomerase activity"/>
    <property type="evidence" value="ECO:0007669"/>
    <property type="project" value="UniProtKB-UniRule"/>
</dbReference>
<keyword evidence="8 10" id="KW-0413">Isomerase</keyword>
<dbReference type="InterPro" id="IPR008880">
    <property type="entry name" value="Trigger_fac_C"/>
</dbReference>
<dbReference type="InterPro" id="IPR037041">
    <property type="entry name" value="Trigger_fac_C_sf"/>
</dbReference>
<feature type="domain" description="Trigger factor ribosome-binding bacterial" evidence="13">
    <location>
        <begin position="19"/>
        <end position="160"/>
    </location>
</feature>
<evidence type="ECO:0000256" key="5">
    <source>
        <dbReference type="ARBA" id="ARBA00022490"/>
    </source>
</evidence>
<evidence type="ECO:0000256" key="9">
    <source>
        <dbReference type="ARBA" id="ARBA00029986"/>
    </source>
</evidence>
<dbReference type="InterPro" id="IPR027304">
    <property type="entry name" value="Trigger_fact/SurA_dom_sf"/>
</dbReference>
<organism evidence="15 16">
    <name type="scientific">Petrotoga mobilis (strain DSM 10674 / SJ95)</name>
    <dbReference type="NCBI Taxonomy" id="403833"/>
    <lineage>
        <taxon>Bacteria</taxon>
        <taxon>Thermotogati</taxon>
        <taxon>Thermotogota</taxon>
        <taxon>Thermotogae</taxon>
        <taxon>Petrotogales</taxon>
        <taxon>Petrotogaceae</taxon>
        <taxon>Petrotoga</taxon>
    </lineage>
</organism>
<dbReference type="PIRSF" id="PIRSF003095">
    <property type="entry name" value="Trigger_factor"/>
    <property type="match status" value="1"/>
</dbReference>
<comment type="domain">
    <text evidence="10">Consists of 3 domains; the N-terminus binds the ribosome, the middle domain has PPIase activity, while the C-terminus has intrinsic chaperone activity on its own.</text>
</comment>